<proteinExistence type="predicted"/>
<accession>A0A0A9C1W4</accession>
<evidence type="ECO:0000313" key="2">
    <source>
        <dbReference type="EMBL" id="JAD69546.1"/>
    </source>
</evidence>
<organism evidence="2">
    <name type="scientific">Arundo donax</name>
    <name type="common">Giant reed</name>
    <name type="synonym">Donax arundinaceus</name>
    <dbReference type="NCBI Taxonomy" id="35708"/>
    <lineage>
        <taxon>Eukaryota</taxon>
        <taxon>Viridiplantae</taxon>
        <taxon>Streptophyta</taxon>
        <taxon>Embryophyta</taxon>
        <taxon>Tracheophyta</taxon>
        <taxon>Spermatophyta</taxon>
        <taxon>Magnoliopsida</taxon>
        <taxon>Liliopsida</taxon>
        <taxon>Poales</taxon>
        <taxon>Poaceae</taxon>
        <taxon>PACMAD clade</taxon>
        <taxon>Arundinoideae</taxon>
        <taxon>Arundineae</taxon>
        <taxon>Arundo</taxon>
    </lineage>
</organism>
<reference evidence="2" key="2">
    <citation type="journal article" date="2015" name="Data Brief">
        <title>Shoot transcriptome of the giant reed, Arundo donax.</title>
        <authorList>
            <person name="Barrero R.A."/>
            <person name="Guerrero F.D."/>
            <person name="Moolhuijzen P."/>
            <person name="Goolsby J.A."/>
            <person name="Tidwell J."/>
            <person name="Bellgard S.E."/>
            <person name="Bellgard M.I."/>
        </authorList>
    </citation>
    <scope>NUCLEOTIDE SEQUENCE</scope>
    <source>
        <tissue evidence="2">Shoot tissue taken approximately 20 cm above the soil surface</tissue>
    </source>
</reference>
<dbReference type="EMBL" id="GBRH01228349">
    <property type="protein sequence ID" value="JAD69546.1"/>
    <property type="molecule type" value="Transcribed_RNA"/>
</dbReference>
<dbReference type="AlphaFoldDB" id="A0A0A9C1W4"/>
<sequence>MSCLTIGARSGDDGAGSSRAMTTGKL</sequence>
<protein>
    <submittedName>
        <fullName evidence="2">Uncharacterized protein</fullName>
    </submittedName>
</protein>
<name>A0A0A9C1W4_ARUDO</name>
<reference evidence="2" key="1">
    <citation type="submission" date="2014-09" db="EMBL/GenBank/DDBJ databases">
        <authorList>
            <person name="Magalhaes I.L.F."/>
            <person name="Oliveira U."/>
            <person name="Santos F.R."/>
            <person name="Vidigal T.H.D.A."/>
            <person name="Brescovit A.D."/>
            <person name="Santos A.J."/>
        </authorList>
    </citation>
    <scope>NUCLEOTIDE SEQUENCE</scope>
    <source>
        <tissue evidence="2">Shoot tissue taken approximately 20 cm above the soil surface</tissue>
    </source>
</reference>
<feature type="region of interest" description="Disordered" evidence="1">
    <location>
        <begin position="1"/>
        <end position="26"/>
    </location>
</feature>
<evidence type="ECO:0000256" key="1">
    <source>
        <dbReference type="SAM" id="MobiDB-lite"/>
    </source>
</evidence>